<evidence type="ECO:0000259" key="19">
    <source>
        <dbReference type="Pfam" id="PF00905"/>
    </source>
</evidence>
<dbReference type="PANTHER" id="PTHR32282:SF11">
    <property type="entry name" value="PENICILLIN-BINDING PROTEIN 1B"/>
    <property type="match status" value="1"/>
</dbReference>
<evidence type="ECO:0000259" key="20">
    <source>
        <dbReference type="Pfam" id="PF00912"/>
    </source>
</evidence>
<keyword evidence="13 18" id="KW-0472">Membrane</keyword>
<keyword evidence="18" id="KW-1133">Transmembrane helix</keyword>
<comment type="similarity">
    <text evidence="4">In the N-terminal section; belongs to the glycosyltransferase 51 family.</text>
</comment>
<evidence type="ECO:0000256" key="16">
    <source>
        <dbReference type="ARBA" id="ARBA00034000"/>
    </source>
</evidence>
<evidence type="ECO:0000256" key="12">
    <source>
        <dbReference type="ARBA" id="ARBA00022984"/>
    </source>
</evidence>
<keyword evidence="11" id="KW-0133">Cell shape</keyword>
<evidence type="ECO:0000256" key="18">
    <source>
        <dbReference type="SAM" id="Phobius"/>
    </source>
</evidence>
<keyword evidence="15" id="KW-0961">Cell wall biogenesis/degradation</keyword>
<dbReference type="GO" id="GO:0030288">
    <property type="term" value="C:outer membrane-bounded periplasmic space"/>
    <property type="evidence" value="ECO:0007669"/>
    <property type="project" value="TreeGrafter"/>
</dbReference>
<evidence type="ECO:0000256" key="3">
    <source>
        <dbReference type="ARBA" id="ARBA00007090"/>
    </source>
</evidence>
<evidence type="ECO:0000313" key="21">
    <source>
        <dbReference type="EMBL" id="RYU93877.1"/>
    </source>
</evidence>
<keyword evidence="8" id="KW-0328">Glycosyltransferase</keyword>
<keyword evidence="5" id="KW-1003">Cell membrane</keyword>
<dbReference type="Proteomes" id="UP000293162">
    <property type="component" value="Unassembled WGS sequence"/>
</dbReference>
<keyword evidence="10" id="KW-0378">Hydrolase</keyword>
<dbReference type="GO" id="GO:0009002">
    <property type="term" value="F:serine-type D-Ala-D-Ala carboxypeptidase activity"/>
    <property type="evidence" value="ECO:0007669"/>
    <property type="project" value="UniProtKB-EC"/>
</dbReference>
<dbReference type="InterPro" id="IPR001264">
    <property type="entry name" value="Glyco_trans_51"/>
</dbReference>
<keyword evidence="12" id="KW-0573">Peptidoglycan synthesis</keyword>
<dbReference type="Pfam" id="PF00912">
    <property type="entry name" value="Transgly"/>
    <property type="match status" value="1"/>
</dbReference>
<dbReference type="GO" id="GO:0009252">
    <property type="term" value="P:peptidoglycan biosynthetic process"/>
    <property type="evidence" value="ECO:0007669"/>
    <property type="project" value="UniProtKB-KW"/>
</dbReference>
<dbReference type="Gene3D" id="1.10.3810.10">
    <property type="entry name" value="Biosynthetic peptidoglycan transglycosylase-like"/>
    <property type="match status" value="1"/>
</dbReference>
<evidence type="ECO:0000256" key="9">
    <source>
        <dbReference type="ARBA" id="ARBA00022679"/>
    </source>
</evidence>
<evidence type="ECO:0000256" key="5">
    <source>
        <dbReference type="ARBA" id="ARBA00022475"/>
    </source>
</evidence>
<keyword evidence="6" id="KW-0121">Carboxypeptidase</keyword>
<evidence type="ECO:0000256" key="8">
    <source>
        <dbReference type="ARBA" id="ARBA00022676"/>
    </source>
</evidence>
<dbReference type="RefSeq" id="WP_130022978.1">
    <property type="nucleotide sequence ID" value="NZ_SEWF01000035.1"/>
</dbReference>
<dbReference type="PANTHER" id="PTHR32282">
    <property type="entry name" value="BINDING PROTEIN TRANSPEPTIDASE, PUTATIVE-RELATED"/>
    <property type="match status" value="1"/>
</dbReference>
<keyword evidence="7" id="KW-0645">Protease</keyword>
<dbReference type="InterPro" id="IPR023346">
    <property type="entry name" value="Lysozyme-like_dom_sf"/>
</dbReference>
<evidence type="ECO:0000256" key="6">
    <source>
        <dbReference type="ARBA" id="ARBA00022645"/>
    </source>
</evidence>
<dbReference type="InterPro" id="IPR050396">
    <property type="entry name" value="Glycosyltr_51/Transpeptidase"/>
</dbReference>
<proteinExistence type="inferred from homology"/>
<accession>A0A4Q5LWF0</accession>
<dbReference type="SUPFAM" id="SSF53955">
    <property type="entry name" value="Lysozyme-like"/>
    <property type="match status" value="1"/>
</dbReference>
<dbReference type="GO" id="GO:0008955">
    <property type="term" value="F:peptidoglycan glycosyltransferase activity"/>
    <property type="evidence" value="ECO:0007669"/>
    <property type="project" value="UniProtKB-EC"/>
</dbReference>
<dbReference type="InterPro" id="IPR036950">
    <property type="entry name" value="PBP_transglycosylase"/>
</dbReference>
<dbReference type="GO" id="GO:0006508">
    <property type="term" value="P:proteolysis"/>
    <property type="evidence" value="ECO:0007669"/>
    <property type="project" value="UniProtKB-KW"/>
</dbReference>
<keyword evidence="9" id="KW-0808">Transferase</keyword>
<reference evidence="21 22" key="1">
    <citation type="submission" date="2019-02" db="EMBL/GenBank/DDBJ databases">
        <title>Bacterial novel species Emticicia sp. 17J42-9 isolated from soil.</title>
        <authorList>
            <person name="Jung H.-Y."/>
        </authorList>
    </citation>
    <scope>NUCLEOTIDE SEQUENCE [LARGE SCALE GENOMIC DNA]</scope>
    <source>
        <strain evidence="21 22">17J42-9</strain>
    </source>
</reference>
<feature type="domain" description="Penicillin-binding protein transpeptidase" evidence="19">
    <location>
        <begin position="441"/>
        <end position="682"/>
    </location>
</feature>
<keyword evidence="22" id="KW-1185">Reference proteome</keyword>
<comment type="similarity">
    <text evidence="3">In the C-terminal section; belongs to the transpeptidase family.</text>
</comment>
<evidence type="ECO:0000256" key="2">
    <source>
        <dbReference type="ARBA" id="ARBA00004752"/>
    </source>
</evidence>
<dbReference type="Pfam" id="PF00905">
    <property type="entry name" value="Transpeptidase"/>
    <property type="match status" value="1"/>
</dbReference>
<dbReference type="GO" id="GO:0071555">
    <property type="term" value="P:cell wall organization"/>
    <property type="evidence" value="ECO:0007669"/>
    <property type="project" value="UniProtKB-KW"/>
</dbReference>
<organism evidence="21 22">
    <name type="scientific">Emticicia agri</name>
    <dbReference type="NCBI Taxonomy" id="2492393"/>
    <lineage>
        <taxon>Bacteria</taxon>
        <taxon>Pseudomonadati</taxon>
        <taxon>Bacteroidota</taxon>
        <taxon>Cytophagia</taxon>
        <taxon>Cytophagales</taxon>
        <taxon>Leadbetterellaceae</taxon>
        <taxon>Emticicia</taxon>
    </lineage>
</organism>
<dbReference type="GO" id="GO:0008360">
    <property type="term" value="P:regulation of cell shape"/>
    <property type="evidence" value="ECO:0007669"/>
    <property type="project" value="UniProtKB-KW"/>
</dbReference>
<dbReference type="OrthoDB" id="9766909at2"/>
<dbReference type="SUPFAM" id="SSF56601">
    <property type="entry name" value="beta-lactamase/transpeptidase-like"/>
    <property type="match status" value="1"/>
</dbReference>
<evidence type="ECO:0000256" key="14">
    <source>
        <dbReference type="ARBA" id="ARBA00023268"/>
    </source>
</evidence>
<evidence type="ECO:0000256" key="13">
    <source>
        <dbReference type="ARBA" id="ARBA00023136"/>
    </source>
</evidence>
<sequence>MKFTFPELEAGRYKKIISRIWKFTGFTALAVVVYLIAVSFNLFWLFGKMPSPEEIENPKSDVASEIISADGKVIGKFLYENRSPIEFSELSPNIINALVATEDARFTVHSGIDARSTLRVVTGLFTGQRKGGGSTISQQLAKNLFKLREIDYYKGPLYAVPGIRQIIIKTKEWITAIKLERRYTKQEIMEKYLNTIEFSSGAFGIRSATKTYFKKEPSEVTLEEAAVLVGMIQNPSRFNPKFHPQASKGRRNIVFDQMVKYDKLSPARAESLKQVPITLNYQPESHNTGPAPYFREFLKGWLKDEIAKEGYDPDDIYTKGFKIYTTIDSRMQLYAEEALRENMKDQQKKFYEHWKGRNPWTIEKPGTSGVYTEIPNFIENIAKTTPRYRELREEYDGDMDKVWKEMNRPTKMRVFSWNGERDTVMSSMDSIRYYKFYLHSSFLAMDPRNGQIKAWVGGINYKYFKYDHVKQGKRQPGSTFKPFVYVTAIDNGFSTCEHVVDQPITISVPGGSWTPKNSDGVYSYRSLTLRQALGQSINTVSAYLINQFKAGNVINYAHKLGIKSKLDEVPALCLGISNVSLYEMLAGYCVFANSGKYTEPIFVTRIEDKNGELIKEYYSDSKEVISQETAYKMIHLMRGATQPGGTAFGGLSRYGVLDGNEVAAKTGTTSNYSDGWFMGITPTLVAGGWTGGDDPTIHFRTIALGQGARVSLPTWGMFFQKVYADKNLEYKKGSFLKPSTVSISGDCVFAAGEGYHIDSTQKYTPPTAKPADDDQL</sequence>
<dbReference type="AlphaFoldDB" id="A0A4Q5LWF0"/>
<protein>
    <submittedName>
        <fullName evidence="21">Penicillin-binding protein</fullName>
    </submittedName>
</protein>
<evidence type="ECO:0000256" key="1">
    <source>
        <dbReference type="ARBA" id="ARBA00004236"/>
    </source>
</evidence>
<gene>
    <name evidence="21" type="ORF">EWM59_19755</name>
</gene>
<evidence type="ECO:0000256" key="17">
    <source>
        <dbReference type="ARBA" id="ARBA00049902"/>
    </source>
</evidence>
<evidence type="ECO:0000256" key="10">
    <source>
        <dbReference type="ARBA" id="ARBA00022801"/>
    </source>
</evidence>
<comment type="catalytic activity">
    <reaction evidence="16">
        <text>Preferential cleavage: (Ac)2-L-Lys-D-Ala-|-D-Ala. Also transpeptidation of peptidyl-alanyl moieties that are N-acyl substituents of D-alanine.</text>
        <dbReference type="EC" id="3.4.16.4"/>
    </reaction>
</comment>
<dbReference type="InterPro" id="IPR001460">
    <property type="entry name" value="PCN-bd_Tpept"/>
</dbReference>
<comment type="pathway">
    <text evidence="2">Cell wall biogenesis; peptidoglycan biosynthesis.</text>
</comment>
<evidence type="ECO:0000256" key="11">
    <source>
        <dbReference type="ARBA" id="ARBA00022960"/>
    </source>
</evidence>
<feature type="transmembrane region" description="Helical" evidence="18">
    <location>
        <begin position="20"/>
        <end position="46"/>
    </location>
</feature>
<evidence type="ECO:0000313" key="22">
    <source>
        <dbReference type="Proteomes" id="UP000293162"/>
    </source>
</evidence>
<dbReference type="GO" id="GO:0008658">
    <property type="term" value="F:penicillin binding"/>
    <property type="evidence" value="ECO:0007669"/>
    <property type="project" value="InterPro"/>
</dbReference>
<comment type="subcellular location">
    <subcellularLocation>
        <location evidence="1">Cell membrane</location>
    </subcellularLocation>
</comment>
<keyword evidence="18" id="KW-0812">Transmembrane</keyword>
<evidence type="ECO:0000256" key="7">
    <source>
        <dbReference type="ARBA" id="ARBA00022670"/>
    </source>
</evidence>
<dbReference type="InterPro" id="IPR012338">
    <property type="entry name" value="Beta-lactam/transpept-like"/>
</dbReference>
<evidence type="ECO:0000256" key="4">
    <source>
        <dbReference type="ARBA" id="ARBA00007739"/>
    </source>
</evidence>
<comment type="caution">
    <text evidence="21">The sequence shown here is derived from an EMBL/GenBank/DDBJ whole genome shotgun (WGS) entry which is preliminary data.</text>
</comment>
<evidence type="ECO:0000256" key="15">
    <source>
        <dbReference type="ARBA" id="ARBA00023316"/>
    </source>
</evidence>
<dbReference type="EMBL" id="SEWF01000035">
    <property type="protein sequence ID" value="RYU93877.1"/>
    <property type="molecule type" value="Genomic_DNA"/>
</dbReference>
<comment type="catalytic activity">
    <reaction evidence="17">
        <text>[GlcNAc-(1-&gt;4)-Mur2Ac(oyl-L-Ala-gamma-D-Glu-L-Lys-D-Ala-D-Ala)](n)-di-trans,octa-cis-undecaprenyl diphosphate + beta-D-GlcNAc-(1-&gt;4)-Mur2Ac(oyl-L-Ala-gamma-D-Glu-L-Lys-D-Ala-D-Ala)-di-trans,octa-cis-undecaprenyl diphosphate = [GlcNAc-(1-&gt;4)-Mur2Ac(oyl-L-Ala-gamma-D-Glu-L-Lys-D-Ala-D-Ala)](n+1)-di-trans,octa-cis-undecaprenyl diphosphate + di-trans,octa-cis-undecaprenyl diphosphate + H(+)</text>
        <dbReference type="Rhea" id="RHEA:23708"/>
        <dbReference type="Rhea" id="RHEA-COMP:9602"/>
        <dbReference type="Rhea" id="RHEA-COMP:9603"/>
        <dbReference type="ChEBI" id="CHEBI:15378"/>
        <dbReference type="ChEBI" id="CHEBI:58405"/>
        <dbReference type="ChEBI" id="CHEBI:60033"/>
        <dbReference type="ChEBI" id="CHEBI:78435"/>
        <dbReference type="EC" id="2.4.99.28"/>
    </reaction>
</comment>
<dbReference type="Gene3D" id="3.40.710.10">
    <property type="entry name" value="DD-peptidase/beta-lactamase superfamily"/>
    <property type="match status" value="2"/>
</dbReference>
<name>A0A4Q5LWF0_9BACT</name>
<keyword evidence="14" id="KW-0511">Multifunctional enzyme</keyword>
<dbReference type="GO" id="GO:0005886">
    <property type="term" value="C:plasma membrane"/>
    <property type="evidence" value="ECO:0007669"/>
    <property type="project" value="UniProtKB-SubCell"/>
</dbReference>
<feature type="domain" description="Glycosyl transferase family 51" evidence="20">
    <location>
        <begin position="71"/>
        <end position="258"/>
    </location>
</feature>